<dbReference type="EMBL" id="JBITDC010000013">
    <property type="protein sequence ID" value="MFI5679103.1"/>
    <property type="molecule type" value="Genomic_DNA"/>
</dbReference>
<sequence>MLGQAAISACRTKDTYLAVRYRRLVARRFLEGAGKTRATRRLVSQLNRLGDQVNLHPVEAT</sequence>
<keyword evidence="2" id="KW-1185">Reference proteome</keyword>
<organism evidence="1 2">
    <name type="scientific">Streptomyces cellulosae</name>
    <dbReference type="NCBI Taxonomy" id="1968"/>
    <lineage>
        <taxon>Bacteria</taxon>
        <taxon>Bacillati</taxon>
        <taxon>Actinomycetota</taxon>
        <taxon>Actinomycetes</taxon>
        <taxon>Kitasatosporales</taxon>
        <taxon>Streptomycetaceae</taxon>
        <taxon>Streptomyces</taxon>
    </lineage>
</organism>
<evidence type="ECO:0000313" key="2">
    <source>
        <dbReference type="Proteomes" id="UP001612415"/>
    </source>
</evidence>
<dbReference type="Proteomes" id="UP001612415">
    <property type="component" value="Unassembled WGS sequence"/>
</dbReference>
<gene>
    <name evidence="1" type="ORF">ACIA8P_31395</name>
</gene>
<reference evidence="1 2" key="1">
    <citation type="submission" date="2024-10" db="EMBL/GenBank/DDBJ databases">
        <title>The Natural Products Discovery Center: Release of the First 8490 Sequenced Strains for Exploring Actinobacteria Biosynthetic Diversity.</title>
        <authorList>
            <person name="Kalkreuter E."/>
            <person name="Kautsar S.A."/>
            <person name="Yang D."/>
            <person name="Bader C.D."/>
            <person name="Teijaro C.N."/>
            <person name="Fluegel L."/>
            <person name="Davis C.M."/>
            <person name="Simpson J.R."/>
            <person name="Lauterbach L."/>
            <person name="Steele A.D."/>
            <person name="Gui C."/>
            <person name="Meng S."/>
            <person name="Li G."/>
            <person name="Viehrig K."/>
            <person name="Ye F."/>
            <person name="Su P."/>
            <person name="Kiefer A.F."/>
            <person name="Nichols A."/>
            <person name="Cepeda A.J."/>
            <person name="Yan W."/>
            <person name="Fan B."/>
            <person name="Jiang Y."/>
            <person name="Adhikari A."/>
            <person name="Zheng C.-J."/>
            <person name="Schuster L."/>
            <person name="Cowan T.M."/>
            <person name="Smanski M.J."/>
            <person name="Chevrette M.G."/>
            <person name="De Carvalho L.P.S."/>
            <person name="Shen B."/>
        </authorList>
    </citation>
    <scope>NUCLEOTIDE SEQUENCE [LARGE SCALE GENOMIC DNA]</scope>
    <source>
        <strain evidence="1 2">NPDC051599</strain>
    </source>
</reference>
<accession>A0ABW7Y9P9</accession>
<name>A0ABW7Y9P9_STRCE</name>
<evidence type="ECO:0000313" key="1">
    <source>
        <dbReference type="EMBL" id="MFI5679103.1"/>
    </source>
</evidence>
<dbReference type="RefSeq" id="WP_398659622.1">
    <property type="nucleotide sequence ID" value="NZ_JBITDC010000013.1"/>
</dbReference>
<evidence type="ECO:0008006" key="3">
    <source>
        <dbReference type="Google" id="ProtNLM"/>
    </source>
</evidence>
<proteinExistence type="predicted"/>
<protein>
    <recommendedName>
        <fullName evidence="3">Tn3 transposase DDE domain-containing protein</fullName>
    </recommendedName>
</protein>
<comment type="caution">
    <text evidence="1">The sequence shown here is derived from an EMBL/GenBank/DDBJ whole genome shotgun (WGS) entry which is preliminary data.</text>
</comment>